<feature type="transmembrane region" description="Helical" evidence="1">
    <location>
        <begin position="170"/>
        <end position="191"/>
    </location>
</feature>
<feature type="transmembrane region" description="Helical" evidence="1">
    <location>
        <begin position="29"/>
        <end position="47"/>
    </location>
</feature>
<evidence type="ECO:0000313" key="2">
    <source>
        <dbReference type="EMBL" id="TYL58322.1"/>
    </source>
</evidence>
<sequence>MKVLNNILKMEMSNIHLLKPSKNVRMKELFLWFFIFGIMVLYGGILLTQIKKTQIIENSLFYVYGLSLVAAIYDYGINIKRVLYDYEQYVLISYLPVKTFYIVLAKLMTTVVMTLRWNIVVGFSYTIVYVFQRNLPATYIILGLLLLIFASFLISVFGSLLEFLFQKSKWFGIFGILVEVIITGLVGYGIACSSQKGFYNICDVFFLIIMIAVEMTLLLIIAYKISCNYGDTLRNLEWKRESNRNKNLKLTGVTSSKALYRKEKAAFYSSKVYAMNSLAPIIIFSILLMIFCVIPKELMHEYLTKTGYMNEINGVLPLLICFVFGVANPTYCSISIEGKCLDVLKSKPIRFKKILHSKIKVFLVCSLPFAIIDSIGSVYAIGKEIDIIKMISVFLCLITFIIVMGNVGILLDLLLGSTEWENPITVIKQSITMPLQMLCASVLLCIPMECVFLHLLSNQVLYFMTVLYLMLIEVYVYNITKKVAMKKLGL</sequence>
<keyword evidence="1" id="KW-0812">Transmembrane</keyword>
<feature type="transmembrane region" description="Helical" evidence="1">
    <location>
        <begin position="359"/>
        <end position="381"/>
    </location>
</feature>
<feature type="transmembrane region" description="Helical" evidence="1">
    <location>
        <begin position="89"/>
        <end position="108"/>
    </location>
</feature>
<organism evidence="2 3">
    <name type="scientific">Agathobacter rectalis</name>
    <dbReference type="NCBI Taxonomy" id="39491"/>
    <lineage>
        <taxon>Bacteria</taxon>
        <taxon>Bacillati</taxon>
        <taxon>Bacillota</taxon>
        <taxon>Clostridia</taxon>
        <taxon>Lachnospirales</taxon>
        <taxon>Lachnospiraceae</taxon>
        <taxon>Agathobacter</taxon>
    </lineage>
</organism>
<comment type="caution">
    <text evidence="2">The sequence shown here is derived from an EMBL/GenBank/DDBJ whole genome shotgun (WGS) entry which is preliminary data.</text>
</comment>
<dbReference type="Proteomes" id="UP000324327">
    <property type="component" value="Unassembled WGS sequence"/>
</dbReference>
<evidence type="ECO:0000313" key="3">
    <source>
        <dbReference type="Proteomes" id="UP000324327"/>
    </source>
</evidence>
<feature type="transmembrane region" description="Helical" evidence="1">
    <location>
        <begin position="137"/>
        <end position="158"/>
    </location>
</feature>
<feature type="transmembrane region" description="Helical" evidence="1">
    <location>
        <begin position="115"/>
        <end position="131"/>
    </location>
</feature>
<evidence type="ECO:0000256" key="1">
    <source>
        <dbReference type="SAM" id="Phobius"/>
    </source>
</evidence>
<proteinExistence type="predicted"/>
<reference evidence="2 3" key="2">
    <citation type="submission" date="2019-09" db="EMBL/GenBank/DDBJ databases">
        <title>Strain-level analysis of Eubacterium rectale using genomes from metagenomes.</title>
        <authorList>
            <person name="Karcher N."/>
            <person name="Segata N."/>
        </authorList>
    </citation>
    <scope>NUCLEOTIDE SEQUENCE [LARGE SCALE GENOMIC DNA]</scope>
    <source>
        <strain evidence="2 3">T3WBe13</strain>
    </source>
</reference>
<feature type="transmembrane region" description="Helical" evidence="1">
    <location>
        <begin position="314"/>
        <end position="338"/>
    </location>
</feature>
<feature type="transmembrane region" description="Helical" evidence="1">
    <location>
        <begin position="59"/>
        <end position="77"/>
    </location>
</feature>
<feature type="transmembrane region" description="Helical" evidence="1">
    <location>
        <begin position="461"/>
        <end position="480"/>
    </location>
</feature>
<feature type="transmembrane region" description="Helical" evidence="1">
    <location>
        <begin position="197"/>
        <end position="223"/>
    </location>
</feature>
<feature type="transmembrane region" description="Helical" evidence="1">
    <location>
        <begin position="272"/>
        <end position="294"/>
    </location>
</feature>
<protein>
    <submittedName>
        <fullName evidence="2">Uncharacterized protein</fullName>
    </submittedName>
</protein>
<gene>
    <name evidence="2" type="ORF">FYL31_10695</name>
</gene>
<keyword evidence="1" id="KW-0472">Membrane</keyword>
<feature type="transmembrane region" description="Helical" evidence="1">
    <location>
        <begin position="435"/>
        <end position="455"/>
    </location>
</feature>
<reference evidence="2 3" key="1">
    <citation type="submission" date="2019-08" db="EMBL/GenBank/DDBJ databases">
        <authorList>
            <person name="Duncan S."/>
            <person name="Walker A."/>
        </authorList>
    </citation>
    <scope>NUCLEOTIDE SEQUENCE [LARGE SCALE GENOMIC DNA]</scope>
    <source>
        <strain evidence="2 3">T3WBe13</strain>
    </source>
</reference>
<accession>A0A5S4VJF1</accession>
<feature type="transmembrane region" description="Helical" evidence="1">
    <location>
        <begin position="387"/>
        <end position="415"/>
    </location>
</feature>
<keyword evidence="1" id="KW-1133">Transmembrane helix</keyword>
<dbReference type="EMBL" id="VSTF01000012">
    <property type="protein sequence ID" value="TYL58322.1"/>
    <property type="molecule type" value="Genomic_DNA"/>
</dbReference>
<dbReference type="RefSeq" id="WP_147585492.1">
    <property type="nucleotide sequence ID" value="NZ_VSTF01000012.1"/>
</dbReference>
<dbReference type="AlphaFoldDB" id="A0A5S4VJF1"/>
<name>A0A5S4VJF1_9FIRM</name>